<accession>A0A3P6FNL2</accession>
<sequence length="77" mass="8241">MACSVVDLVGRRRLVLGSVAGVGYVGGRDSSSLLKLLQMIRRYPGGGEVRARTSFDSVFPLARITGGCCQFFPDLGF</sequence>
<evidence type="ECO:0000313" key="1">
    <source>
        <dbReference type="EMBL" id="VDD59747.1"/>
    </source>
</evidence>
<dbReference type="AlphaFoldDB" id="A0A3P6FNL2"/>
<proteinExistence type="predicted"/>
<gene>
    <name evidence="1" type="ORF">BOLC6T35200H</name>
</gene>
<name>A0A3P6FNL2_BRAOL</name>
<protein>
    <submittedName>
        <fullName evidence="1">Uncharacterized protein</fullName>
    </submittedName>
</protein>
<dbReference type="EMBL" id="LR031880">
    <property type="protein sequence ID" value="VDD59747.1"/>
    <property type="molecule type" value="Genomic_DNA"/>
</dbReference>
<organism evidence="1">
    <name type="scientific">Brassica oleracea</name>
    <name type="common">Wild cabbage</name>
    <dbReference type="NCBI Taxonomy" id="3712"/>
    <lineage>
        <taxon>Eukaryota</taxon>
        <taxon>Viridiplantae</taxon>
        <taxon>Streptophyta</taxon>
        <taxon>Embryophyta</taxon>
        <taxon>Tracheophyta</taxon>
        <taxon>Spermatophyta</taxon>
        <taxon>Magnoliopsida</taxon>
        <taxon>eudicotyledons</taxon>
        <taxon>Gunneridae</taxon>
        <taxon>Pentapetalae</taxon>
        <taxon>rosids</taxon>
        <taxon>malvids</taxon>
        <taxon>Brassicales</taxon>
        <taxon>Brassicaceae</taxon>
        <taxon>Brassiceae</taxon>
        <taxon>Brassica</taxon>
    </lineage>
</organism>
<reference evidence="1" key="1">
    <citation type="submission" date="2018-11" db="EMBL/GenBank/DDBJ databases">
        <authorList>
            <consortium name="Genoscope - CEA"/>
            <person name="William W."/>
        </authorList>
    </citation>
    <scope>NUCLEOTIDE SEQUENCE</scope>
</reference>